<keyword evidence="2" id="KW-1185">Reference proteome</keyword>
<evidence type="ECO:0000313" key="1">
    <source>
        <dbReference type="EMBL" id="TRX23910.1"/>
    </source>
</evidence>
<evidence type="ECO:0000313" key="2">
    <source>
        <dbReference type="Proteomes" id="UP000318585"/>
    </source>
</evidence>
<comment type="caution">
    <text evidence="1">The sequence shown here is derived from an EMBL/GenBank/DDBJ whole genome shotgun (WGS) entry which is preliminary data.</text>
</comment>
<organism evidence="1 2">
    <name type="scientific">Flavobacterium franklandianum</name>
    <dbReference type="NCBI Taxonomy" id="2594430"/>
    <lineage>
        <taxon>Bacteria</taxon>
        <taxon>Pseudomonadati</taxon>
        <taxon>Bacteroidota</taxon>
        <taxon>Flavobacteriia</taxon>
        <taxon>Flavobacteriales</taxon>
        <taxon>Flavobacteriaceae</taxon>
        <taxon>Flavobacterium</taxon>
    </lineage>
</organism>
<gene>
    <name evidence="1" type="ORF">FNW17_01655</name>
</gene>
<protein>
    <submittedName>
        <fullName evidence="1">DUF3078 domain-containing protein</fullName>
    </submittedName>
</protein>
<dbReference type="OrthoDB" id="1495718at2"/>
<dbReference type="RefSeq" id="WP_144070731.1">
    <property type="nucleotide sequence ID" value="NZ_VJZR01000001.1"/>
</dbReference>
<dbReference type="Proteomes" id="UP000318585">
    <property type="component" value="Unassembled WGS sequence"/>
</dbReference>
<reference evidence="1 2" key="1">
    <citation type="submission" date="2019-07" db="EMBL/GenBank/DDBJ databases">
        <title>Novel species of Flavobacterium.</title>
        <authorList>
            <person name="Liu Q."/>
            <person name="Xin Y.-H."/>
        </authorList>
    </citation>
    <scope>NUCLEOTIDE SEQUENCE [LARGE SCALE GENOMIC DNA]</scope>
    <source>
        <strain evidence="1 2">LB3P56</strain>
    </source>
</reference>
<sequence>MKILHNFLILIFITICTNCYSQDSLITPVVIEIKPVTAVATATITATIKIKTGLPLPIFPVSAWHSKNTVGFDLSEIAFINWNAGGVSSISGLFKGNFFRTYTSENSKWVNELIVRYGINKQDGLTVRKADDELRFNSTFGYRKDPLSNWYYTCKINFNTQFSNGYKYPDTSTPISKPFAPAYTFLGAGADYFDKENKFDVYISPLTMKSTLVLDQSLANKGAFGVNKATYDSEGNLISEGKLSKTEIGFLVTNYYKKEVWKNITMENRLSLYSDYINNFGNIDVEWKLQFDLIVNQYVSANIGTHAIYDDDVITYDEIDGVKVAGGPTLQLRQSLGVGMVYVF</sequence>
<name>A0A553CTR5_9FLAO</name>
<proteinExistence type="predicted"/>
<dbReference type="InterPro" id="IPR021428">
    <property type="entry name" value="DUF3078"/>
</dbReference>
<accession>A0A553CTR5</accession>
<dbReference type="AlphaFoldDB" id="A0A553CTR5"/>
<dbReference type="Pfam" id="PF11276">
    <property type="entry name" value="DUF3078"/>
    <property type="match status" value="1"/>
</dbReference>
<dbReference type="EMBL" id="VJZR01000001">
    <property type="protein sequence ID" value="TRX23910.1"/>
    <property type="molecule type" value="Genomic_DNA"/>
</dbReference>